<dbReference type="SUPFAM" id="SSF69189">
    <property type="entry name" value="Penicillin-binding protein associated domain"/>
    <property type="match status" value="1"/>
</dbReference>
<keyword evidence="6" id="KW-0645">Protease</keyword>
<dbReference type="InterPro" id="IPR015956">
    <property type="entry name" value="Peniciliin-bd_prot_C_sf"/>
</dbReference>
<dbReference type="InterPro" id="IPR037167">
    <property type="entry name" value="Peptidase_S11_C_sf"/>
</dbReference>
<evidence type="ECO:0000256" key="6">
    <source>
        <dbReference type="ARBA" id="ARBA00022670"/>
    </source>
</evidence>
<dbReference type="GO" id="GO:0009002">
    <property type="term" value="F:serine-type D-Ala-D-Ala carboxypeptidase activity"/>
    <property type="evidence" value="ECO:0007669"/>
    <property type="project" value="UniProtKB-EC"/>
</dbReference>
<comment type="pathway">
    <text evidence="2">Cell wall biogenesis; peptidoglycan biosynthesis.</text>
</comment>
<dbReference type="GO" id="GO:0071555">
    <property type="term" value="P:cell wall organization"/>
    <property type="evidence" value="ECO:0007669"/>
    <property type="project" value="UniProtKB-KW"/>
</dbReference>
<protein>
    <recommendedName>
        <fullName evidence="4">serine-type D-Ala-D-Ala carboxypeptidase</fullName>
        <ecNumber evidence="4">3.4.16.4</ecNumber>
    </recommendedName>
</protein>
<keyword evidence="8 15" id="KW-0378">Hydrolase</keyword>
<keyword evidence="7" id="KW-0732">Signal</keyword>
<dbReference type="Gene3D" id="3.40.710.10">
    <property type="entry name" value="DD-peptidase/beta-lactamase superfamily"/>
    <property type="match status" value="1"/>
</dbReference>
<dbReference type="Pfam" id="PF00768">
    <property type="entry name" value="Peptidase_S11"/>
    <property type="match status" value="1"/>
</dbReference>
<dbReference type="InterPro" id="IPR012907">
    <property type="entry name" value="Peptidase_S11_C"/>
</dbReference>
<dbReference type="EC" id="3.4.16.4" evidence="4"/>
<organism evidence="15">
    <name type="scientific">hydrothermal vent metagenome</name>
    <dbReference type="NCBI Taxonomy" id="652676"/>
    <lineage>
        <taxon>unclassified sequences</taxon>
        <taxon>metagenomes</taxon>
        <taxon>ecological metagenomes</taxon>
    </lineage>
</organism>
<dbReference type="SMART" id="SM00936">
    <property type="entry name" value="PBP5_C"/>
    <property type="match status" value="1"/>
</dbReference>
<dbReference type="InterPro" id="IPR018044">
    <property type="entry name" value="Peptidase_S11"/>
</dbReference>
<feature type="transmembrane region" description="Helical" evidence="13">
    <location>
        <begin position="31"/>
        <end position="49"/>
    </location>
</feature>
<dbReference type="SUPFAM" id="SSF56601">
    <property type="entry name" value="beta-lactamase/transpeptidase-like"/>
    <property type="match status" value="1"/>
</dbReference>
<proteinExistence type="inferred from homology"/>
<evidence type="ECO:0000256" key="3">
    <source>
        <dbReference type="ARBA" id="ARBA00007164"/>
    </source>
</evidence>
<dbReference type="UniPathway" id="UPA00219"/>
<evidence type="ECO:0000259" key="14">
    <source>
        <dbReference type="SMART" id="SM00936"/>
    </source>
</evidence>
<dbReference type="PANTHER" id="PTHR21581">
    <property type="entry name" value="D-ALANYL-D-ALANINE CARBOXYPEPTIDASE"/>
    <property type="match status" value="1"/>
</dbReference>
<keyword evidence="11" id="KW-0961">Cell wall biogenesis/degradation</keyword>
<feature type="domain" description="Peptidase S11 D-Ala-D-Ala carboxypeptidase A C-terminal" evidence="14">
    <location>
        <begin position="303"/>
        <end position="393"/>
    </location>
</feature>
<evidence type="ECO:0000256" key="1">
    <source>
        <dbReference type="ARBA" id="ARBA00003217"/>
    </source>
</evidence>
<evidence type="ECO:0000256" key="7">
    <source>
        <dbReference type="ARBA" id="ARBA00022729"/>
    </source>
</evidence>
<dbReference type="PRINTS" id="PR00725">
    <property type="entry name" value="DADACBPTASE1"/>
</dbReference>
<dbReference type="GO" id="GO:0009252">
    <property type="term" value="P:peptidoglycan biosynthetic process"/>
    <property type="evidence" value="ECO:0007669"/>
    <property type="project" value="UniProtKB-UniPathway"/>
</dbReference>
<dbReference type="InterPro" id="IPR001967">
    <property type="entry name" value="Peptidase_S11_N"/>
</dbReference>
<evidence type="ECO:0000256" key="8">
    <source>
        <dbReference type="ARBA" id="ARBA00022801"/>
    </source>
</evidence>
<keyword evidence="9" id="KW-0133">Cell shape</keyword>
<accession>A0A3B0Y7D2</accession>
<dbReference type="PANTHER" id="PTHR21581:SF6">
    <property type="entry name" value="TRAFFICKING PROTEIN PARTICLE COMPLEX SUBUNIT 12"/>
    <property type="match status" value="1"/>
</dbReference>
<evidence type="ECO:0000256" key="11">
    <source>
        <dbReference type="ARBA" id="ARBA00023316"/>
    </source>
</evidence>
<keyword evidence="13" id="KW-1133">Transmembrane helix</keyword>
<dbReference type="EMBL" id="UOFG01000226">
    <property type="protein sequence ID" value="VAW64286.1"/>
    <property type="molecule type" value="Genomic_DNA"/>
</dbReference>
<keyword evidence="10" id="KW-0573">Peptidoglycan synthesis</keyword>
<comment type="similarity">
    <text evidence="3">Belongs to the peptidase S11 family.</text>
</comment>
<evidence type="ECO:0000256" key="4">
    <source>
        <dbReference type="ARBA" id="ARBA00012448"/>
    </source>
</evidence>
<comment type="function">
    <text evidence="1">Removes C-terminal D-alanyl residues from sugar-peptide cell wall precursors.</text>
</comment>
<evidence type="ECO:0000256" key="5">
    <source>
        <dbReference type="ARBA" id="ARBA00022645"/>
    </source>
</evidence>
<keyword evidence="13" id="KW-0472">Membrane</keyword>
<dbReference type="GO" id="GO:0008360">
    <property type="term" value="P:regulation of cell shape"/>
    <property type="evidence" value="ECO:0007669"/>
    <property type="project" value="UniProtKB-KW"/>
</dbReference>
<evidence type="ECO:0000256" key="13">
    <source>
        <dbReference type="SAM" id="Phobius"/>
    </source>
</evidence>
<comment type="catalytic activity">
    <reaction evidence="12">
        <text>Preferential cleavage: (Ac)2-L-Lys-D-Ala-|-D-Ala. Also transpeptidation of peptidyl-alanyl moieties that are N-acyl substituents of D-alanine.</text>
        <dbReference type="EC" id="3.4.16.4"/>
    </reaction>
</comment>
<evidence type="ECO:0000256" key="12">
    <source>
        <dbReference type="ARBA" id="ARBA00034000"/>
    </source>
</evidence>
<dbReference type="InterPro" id="IPR012338">
    <property type="entry name" value="Beta-lactam/transpept-like"/>
</dbReference>
<keyword evidence="13" id="KW-0812">Transmembrane</keyword>
<keyword evidence="5 15" id="KW-0121">Carboxypeptidase</keyword>
<dbReference type="AlphaFoldDB" id="A0A3B0Y7D2"/>
<evidence type="ECO:0000256" key="10">
    <source>
        <dbReference type="ARBA" id="ARBA00022984"/>
    </source>
</evidence>
<dbReference type="Pfam" id="PF07943">
    <property type="entry name" value="PBP5_C"/>
    <property type="match status" value="1"/>
</dbReference>
<gene>
    <name evidence="15" type="ORF">MNBD_GAMMA11-2439</name>
</gene>
<reference evidence="15" key="1">
    <citation type="submission" date="2018-06" db="EMBL/GenBank/DDBJ databases">
        <authorList>
            <person name="Zhirakovskaya E."/>
        </authorList>
    </citation>
    <scope>NUCLEOTIDE SEQUENCE</scope>
</reference>
<name>A0A3B0Y7D2_9ZZZZ</name>
<evidence type="ECO:0000313" key="15">
    <source>
        <dbReference type="EMBL" id="VAW64286.1"/>
    </source>
</evidence>
<dbReference type="GO" id="GO:0006508">
    <property type="term" value="P:proteolysis"/>
    <property type="evidence" value="ECO:0007669"/>
    <property type="project" value="UniProtKB-KW"/>
</dbReference>
<evidence type="ECO:0000256" key="2">
    <source>
        <dbReference type="ARBA" id="ARBA00004752"/>
    </source>
</evidence>
<sequence length="409" mass="45784">MNRKPILSNAYTANANSIVFKKTSAAGRTRVWLLFFSGLLMLAQFFFLIEAQAVPVPSPPKLAAKSFLLVDFNSGRVLAEKDSSRKVEPASITKLMTAYVVYKELEAGRLSLDEEVIVSEKAWRMKGSKMFIEVGKKITVENLLKGLIIQSGNDATVALAEHIAGSERAFSDLMNQYAQQLGMNDTNFVNSTGWPNKNHVTTAADLVKLASAIIREYPEHYAWYKQKEFVYNEIKQYNRNKLLWKDKSVDGFKTGHTESAGYCLVASARREDMRLISVVLGTKSEKKREAVSQSLLSYGFRFYESNKLYSAGETLNTARIWKGAAENINLGVEEDLSVTIPRGQYKKLDATIEVNSNIEAPVEKGQKVGMVSVTMEGKEIASQPLVALQTIEEGSFWQRSKDQILQLFE</sequence>
<dbReference type="Gene3D" id="2.60.410.10">
    <property type="entry name" value="D-Ala-D-Ala carboxypeptidase, C-terminal domain"/>
    <property type="match status" value="1"/>
</dbReference>
<evidence type="ECO:0000256" key="9">
    <source>
        <dbReference type="ARBA" id="ARBA00022960"/>
    </source>
</evidence>